<name>X1V380_9ZZZZ</name>
<organism evidence="1">
    <name type="scientific">marine sediment metagenome</name>
    <dbReference type="NCBI Taxonomy" id="412755"/>
    <lineage>
        <taxon>unclassified sequences</taxon>
        <taxon>metagenomes</taxon>
        <taxon>ecological metagenomes</taxon>
    </lineage>
</organism>
<comment type="caution">
    <text evidence="1">The sequence shown here is derived from an EMBL/GenBank/DDBJ whole genome shotgun (WGS) entry which is preliminary data.</text>
</comment>
<reference evidence="1" key="1">
    <citation type="journal article" date="2014" name="Front. Microbiol.">
        <title>High frequency of phylogenetically diverse reductive dehalogenase-homologous genes in deep subseafloor sedimentary metagenomes.</title>
        <authorList>
            <person name="Kawai M."/>
            <person name="Futagami T."/>
            <person name="Toyoda A."/>
            <person name="Takaki Y."/>
            <person name="Nishi S."/>
            <person name="Hori S."/>
            <person name="Arai W."/>
            <person name="Tsubouchi T."/>
            <person name="Morono Y."/>
            <person name="Uchiyama I."/>
            <person name="Ito T."/>
            <person name="Fujiyama A."/>
            <person name="Inagaki F."/>
            <person name="Takami H."/>
        </authorList>
    </citation>
    <scope>NUCLEOTIDE SEQUENCE</scope>
    <source>
        <strain evidence="1">Expedition CK06-06</strain>
    </source>
</reference>
<dbReference type="EMBL" id="BARW01038680">
    <property type="protein sequence ID" value="GAJ24144.1"/>
    <property type="molecule type" value="Genomic_DNA"/>
</dbReference>
<dbReference type="AlphaFoldDB" id="X1V380"/>
<gene>
    <name evidence="1" type="ORF">S12H4_59270</name>
</gene>
<sequence>KMIRQIRGISSEKAIALADYRSPLVRWPWILDELDYGKINDPAYELYKHIIDVLGKKKDGKPTKLAKDFIHWLETGEML</sequence>
<protein>
    <submittedName>
        <fullName evidence="1">Uncharacterized protein</fullName>
    </submittedName>
</protein>
<proteinExistence type="predicted"/>
<accession>X1V380</accession>
<evidence type="ECO:0000313" key="1">
    <source>
        <dbReference type="EMBL" id="GAJ24144.1"/>
    </source>
</evidence>
<feature type="non-terminal residue" evidence="1">
    <location>
        <position position="1"/>
    </location>
</feature>